<feature type="compositionally biased region" description="Basic residues" evidence="1">
    <location>
        <begin position="72"/>
        <end position="84"/>
    </location>
</feature>
<sequence>MCQGLEHDEQSLVETGIVAQLWHIFFINKDQVPFHCLTANKLLNHHGRHASLRQVGSPPIHPPTHPPPPPRLGRHCRRRHRLRRRSPRRRPVLVVLLLPPPHQEERCLRPARALGRSAGTIPPPPAAARHARGWICVSGPYAATATNISAELSLSTNNANNIRTNNTTRDWQDCTIIRLH</sequence>
<dbReference type="EMBL" id="JAGPNK010000001">
    <property type="protein sequence ID" value="KAH7327771.1"/>
    <property type="molecule type" value="Genomic_DNA"/>
</dbReference>
<evidence type="ECO:0000313" key="2">
    <source>
        <dbReference type="EMBL" id="KAH7327771.1"/>
    </source>
</evidence>
<proteinExistence type="predicted"/>
<feature type="compositionally biased region" description="Pro residues" evidence="1">
    <location>
        <begin position="59"/>
        <end position="71"/>
    </location>
</feature>
<gene>
    <name evidence="2" type="ORF">B0I35DRAFT_506348</name>
</gene>
<accession>A0A8K0T0F5</accession>
<dbReference type="AlphaFoldDB" id="A0A8K0T0F5"/>
<feature type="region of interest" description="Disordered" evidence="1">
    <location>
        <begin position="52"/>
        <end position="84"/>
    </location>
</feature>
<dbReference type="Proteomes" id="UP000813444">
    <property type="component" value="Unassembled WGS sequence"/>
</dbReference>
<evidence type="ECO:0000313" key="3">
    <source>
        <dbReference type="Proteomes" id="UP000813444"/>
    </source>
</evidence>
<organism evidence="2 3">
    <name type="scientific">Stachybotrys elegans</name>
    <dbReference type="NCBI Taxonomy" id="80388"/>
    <lineage>
        <taxon>Eukaryota</taxon>
        <taxon>Fungi</taxon>
        <taxon>Dikarya</taxon>
        <taxon>Ascomycota</taxon>
        <taxon>Pezizomycotina</taxon>
        <taxon>Sordariomycetes</taxon>
        <taxon>Hypocreomycetidae</taxon>
        <taxon>Hypocreales</taxon>
        <taxon>Stachybotryaceae</taxon>
        <taxon>Stachybotrys</taxon>
    </lineage>
</organism>
<reference evidence="2" key="1">
    <citation type="journal article" date="2021" name="Nat. Commun.">
        <title>Genetic determinants of endophytism in the Arabidopsis root mycobiome.</title>
        <authorList>
            <person name="Mesny F."/>
            <person name="Miyauchi S."/>
            <person name="Thiergart T."/>
            <person name="Pickel B."/>
            <person name="Atanasova L."/>
            <person name="Karlsson M."/>
            <person name="Huettel B."/>
            <person name="Barry K.W."/>
            <person name="Haridas S."/>
            <person name="Chen C."/>
            <person name="Bauer D."/>
            <person name="Andreopoulos W."/>
            <person name="Pangilinan J."/>
            <person name="LaButti K."/>
            <person name="Riley R."/>
            <person name="Lipzen A."/>
            <person name="Clum A."/>
            <person name="Drula E."/>
            <person name="Henrissat B."/>
            <person name="Kohler A."/>
            <person name="Grigoriev I.V."/>
            <person name="Martin F.M."/>
            <person name="Hacquard S."/>
        </authorList>
    </citation>
    <scope>NUCLEOTIDE SEQUENCE</scope>
    <source>
        <strain evidence="2">MPI-CAGE-CH-0235</strain>
    </source>
</reference>
<protein>
    <submittedName>
        <fullName evidence="2">Uncharacterized protein</fullName>
    </submittedName>
</protein>
<keyword evidence="3" id="KW-1185">Reference proteome</keyword>
<name>A0A8K0T0F5_9HYPO</name>
<evidence type="ECO:0000256" key="1">
    <source>
        <dbReference type="SAM" id="MobiDB-lite"/>
    </source>
</evidence>
<comment type="caution">
    <text evidence="2">The sequence shown here is derived from an EMBL/GenBank/DDBJ whole genome shotgun (WGS) entry which is preliminary data.</text>
</comment>